<feature type="transmembrane region" description="Helical" evidence="1">
    <location>
        <begin position="241"/>
        <end position="262"/>
    </location>
</feature>
<feature type="transmembrane region" description="Helical" evidence="1">
    <location>
        <begin position="33"/>
        <end position="53"/>
    </location>
</feature>
<feature type="transmembrane region" description="Helical" evidence="1">
    <location>
        <begin position="167"/>
        <end position="187"/>
    </location>
</feature>
<evidence type="ECO:0000313" key="2">
    <source>
        <dbReference type="EMBL" id="MBT0957779.1"/>
    </source>
</evidence>
<dbReference type="AlphaFoldDB" id="A0AAP2G8S0"/>
<feature type="transmembrane region" description="Helical" evidence="1">
    <location>
        <begin position="74"/>
        <end position="93"/>
    </location>
</feature>
<keyword evidence="1" id="KW-0812">Transmembrane</keyword>
<accession>A0AAP2G8S0</accession>
<feature type="transmembrane region" description="Helical" evidence="1">
    <location>
        <begin position="113"/>
        <end position="133"/>
    </location>
</feature>
<feature type="transmembrane region" description="Helical" evidence="1">
    <location>
        <begin position="355"/>
        <end position="374"/>
    </location>
</feature>
<feature type="transmembrane region" description="Helical" evidence="1">
    <location>
        <begin position="386"/>
        <end position="404"/>
    </location>
</feature>
<dbReference type="RefSeq" id="WP_327794003.1">
    <property type="nucleotide sequence ID" value="NZ_JADQAZ010000002.1"/>
</dbReference>
<evidence type="ECO:0000313" key="3">
    <source>
        <dbReference type="Proteomes" id="UP001315686"/>
    </source>
</evidence>
<dbReference type="Proteomes" id="UP001315686">
    <property type="component" value="Unassembled WGS sequence"/>
</dbReference>
<keyword evidence="3" id="KW-1185">Reference proteome</keyword>
<name>A0AAP2G8S0_9RHOB</name>
<reference evidence="2 3" key="1">
    <citation type="journal article" date="2021" name="Arch. Microbiol.">
        <title>Harenicola maris gen. nov., sp. nov. isolated from the Sea of Japan shallow sediments.</title>
        <authorList>
            <person name="Romanenko L.A."/>
            <person name="Kurilenko V.V."/>
            <person name="Chernysheva N.Y."/>
            <person name="Tekutyeva L.A."/>
            <person name="Velansky P.V."/>
            <person name="Svetashev V.I."/>
            <person name="Isaeva M.P."/>
        </authorList>
    </citation>
    <scope>NUCLEOTIDE SEQUENCE [LARGE SCALE GENOMIC DNA]</scope>
    <source>
        <strain evidence="2 3">KMM 3653</strain>
    </source>
</reference>
<dbReference type="NCBIfam" id="TIGR04370">
    <property type="entry name" value="glyco_rpt_poly"/>
    <property type="match status" value="1"/>
</dbReference>
<gene>
    <name evidence="2" type="ORF">IV417_10290</name>
</gene>
<evidence type="ECO:0000256" key="1">
    <source>
        <dbReference type="SAM" id="Phobius"/>
    </source>
</evidence>
<proteinExistence type="predicted"/>
<feature type="transmembrane region" description="Helical" evidence="1">
    <location>
        <begin position="193"/>
        <end position="212"/>
    </location>
</feature>
<organism evidence="2 3">
    <name type="scientific">Harenicola maris</name>
    <dbReference type="NCBI Taxonomy" id="2841044"/>
    <lineage>
        <taxon>Bacteria</taxon>
        <taxon>Pseudomonadati</taxon>
        <taxon>Pseudomonadota</taxon>
        <taxon>Alphaproteobacteria</taxon>
        <taxon>Rhodobacterales</taxon>
        <taxon>Paracoccaceae</taxon>
        <taxon>Harenicola</taxon>
    </lineage>
</organism>
<dbReference type="EMBL" id="JADQAZ010000002">
    <property type="protein sequence ID" value="MBT0957779.1"/>
    <property type="molecule type" value="Genomic_DNA"/>
</dbReference>
<sequence length="470" mass="50875">MDQTMILALAFASVALPWGLGQAYGRLPWVSPLHLVAWFAGFGFLLKALAYGFDPGLAFYTRHTSAEGAPLRGAAYLAGFIAMICLGYTLSLPRLRLRHPAGVISASAPGLRWRWPLAALAVLTALMTIALIAKARGGLGLNLASLTEVNTSKQINVNERGVGSTLAGIKTFFFLPRLAFVLILAHALTTRDAASTALAATLGLLLLAVALVSGDRFELVELFAYTFITVLITGTRVSLRLWLLAGAAMLLVGWLAAVMTGLRLGEDGSSPLADLWRQVAGSTYFLDWNASVMLTDRMTPDQHLYGSSYLWWAYGWIPRGFWPDKPAIDLGVYFKRDILGLATGGAYNVTGPGEAFINFGWAGLLIGLPLGAAYRLIEDATLRLRACLRFAGWAFYPLFVYPFVQATLQSSFSSFLVGAMAQLVLAVPLIWLFCPRYASPQNTSPINQGLTRNRFAKGAGLLPPESPRHV</sequence>
<feature type="transmembrane region" description="Helical" evidence="1">
    <location>
        <begin position="410"/>
        <end position="434"/>
    </location>
</feature>
<comment type="caution">
    <text evidence="2">The sequence shown here is derived from an EMBL/GenBank/DDBJ whole genome shotgun (WGS) entry which is preliminary data.</text>
</comment>
<protein>
    <submittedName>
        <fullName evidence="2">Oligosaccharide repeat unit polymerase</fullName>
    </submittedName>
</protein>
<keyword evidence="1" id="KW-1133">Transmembrane helix</keyword>
<keyword evidence="1" id="KW-0472">Membrane</keyword>